<protein>
    <submittedName>
        <fullName evidence="2">Uncharacterized protein</fullName>
    </submittedName>
</protein>
<reference evidence="2" key="1">
    <citation type="submission" date="2021-02" db="EMBL/GenBank/DDBJ databases">
        <authorList>
            <person name="Nowell W R."/>
        </authorList>
    </citation>
    <scope>NUCLEOTIDE SEQUENCE</scope>
</reference>
<keyword evidence="1" id="KW-1133">Transmembrane helix</keyword>
<accession>A0A821KSA3</accession>
<comment type="caution">
    <text evidence="2">The sequence shown here is derived from an EMBL/GenBank/DDBJ whole genome shotgun (WGS) entry which is preliminary data.</text>
</comment>
<sequence length="67" mass="7573">MDVDVAVQFDASESYGTIMTQFKKQNAMISDTELSWIGSIGQSFDGLLAPLILFLARRYGYQIFFIL</sequence>
<organism evidence="2 3">
    <name type="scientific">Rotaria socialis</name>
    <dbReference type="NCBI Taxonomy" id="392032"/>
    <lineage>
        <taxon>Eukaryota</taxon>
        <taxon>Metazoa</taxon>
        <taxon>Spiralia</taxon>
        <taxon>Gnathifera</taxon>
        <taxon>Rotifera</taxon>
        <taxon>Eurotatoria</taxon>
        <taxon>Bdelloidea</taxon>
        <taxon>Philodinida</taxon>
        <taxon>Philodinidae</taxon>
        <taxon>Rotaria</taxon>
    </lineage>
</organism>
<feature type="transmembrane region" description="Helical" evidence="1">
    <location>
        <begin position="34"/>
        <end position="56"/>
    </location>
</feature>
<dbReference type="Proteomes" id="UP000663848">
    <property type="component" value="Unassembled WGS sequence"/>
</dbReference>
<keyword evidence="1" id="KW-0812">Transmembrane</keyword>
<name>A0A821KSA3_9BILA</name>
<evidence type="ECO:0000313" key="3">
    <source>
        <dbReference type="Proteomes" id="UP000663848"/>
    </source>
</evidence>
<gene>
    <name evidence="2" type="ORF">QYT958_LOCUS20345</name>
</gene>
<keyword evidence="1" id="KW-0472">Membrane</keyword>
<evidence type="ECO:0000313" key="2">
    <source>
        <dbReference type="EMBL" id="CAF4741392.1"/>
    </source>
</evidence>
<dbReference type="EMBL" id="CAJOBR010003526">
    <property type="protein sequence ID" value="CAF4741392.1"/>
    <property type="molecule type" value="Genomic_DNA"/>
</dbReference>
<proteinExistence type="predicted"/>
<evidence type="ECO:0000256" key="1">
    <source>
        <dbReference type="SAM" id="Phobius"/>
    </source>
</evidence>
<dbReference type="AlphaFoldDB" id="A0A821KSA3"/>